<feature type="transmembrane region" description="Helical" evidence="1">
    <location>
        <begin position="86"/>
        <end position="106"/>
    </location>
</feature>
<keyword evidence="1" id="KW-0812">Transmembrane</keyword>
<feature type="transmembrane region" description="Helical" evidence="1">
    <location>
        <begin position="160"/>
        <end position="182"/>
    </location>
</feature>
<feature type="transmembrane region" description="Helical" evidence="1">
    <location>
        <begin position="21"/>
        <end position="39"/>
    </location>
</feature>
<dbReference type="KEGG" id="cmiu:B1H56_05610"/>
<name>A0A136Q3T2_9FIRM</name>
<keyword evidence="1" id="KW-1133">Transmembrane helix</keyword>
<dbReference type="Proteomes" id="UP000070366">
    <property type="component" value="Unassembled WGS sequence"/>
</dbReference>
<dbReference type="OrthoDB" id="2087539at2"/>
<sequence length="236" mass="25503">MKIKQMTLWQLKANLPAFLTFYGIILALSVTLTIVFFSLSSAGGVGTFNFGAAAIGAFFLFVVGCSSFAENIHIAFANGVSRRTHFLSFLIFSVLASAVTAIFGVAADAVPSLSPATWVPLFSDGLGIQFLFFFALNMALMALGYFIAGAYYRMNKAARWIVSLCVPAALIVLAVFTVNAAGTPGQPLSSFAQVFIWMSSSLINAFLFWFIFAAVFFLFGWLVTRRAGVRQQQSAA</sequence>
<organism evidence="2 3">
    <name type="scientific">Christensenella minuta</name>
    <dbReference type="NCBI Taxonomy" id="626937"/>
    <lineage>
        <taxon>Bacteria</taxon>
        <taxon>Bacillati</taxon>
        <taxon>Bacillota</taxon>
        <taxon>Clostridia</taxon>
        <taxon>Christensenellales</taxon>
        <taxon>Christensenellaceae</taxon>
        <taxon>Christensenella</taxon>
    </lineage>
</organism>
<dbReference type="AlphaFoldDB" id="A0A136Q3T2"/>
<evidence type="ECO:0000256" key="1">
    <source>
        <dbReference type="SAM" id="Phobius"/>
    </source>
</evidence>
<feature type="transmembrane region" description="Helical" evidence="1">
    <location>
        <begin position="202"/>
        <end position="223"/>
    </location>
</feature>
<keyword evidence="3" id="KW-1185">Reference proteome</keyword>
<accession>A0A136Q3T2</accession>
<reference evidence="2 3" key="1">
    <citation type="submission" date="2016-02" db="EMBL/GenBank/DDBJ databases">
        <authorList>
            <person name="Wen L."/>
            <person name="He K."/>
            <person name="Yang H."/>
        </authorList>
    </citation>
    <scope>NUCLEOTIDE SEQUENCE [LARGE SCALE GENOMIC DNA]</scope>
    <source>
        <strain evidence="2 3">DSM 22607</strain>
    </source>
</reference>
<dbReference type="EMBL" id="LSZW01000062">
    <property type="protein sequence ID" value="KXK65331.1"/>
    <property type="molecule type" value="Genomic_DNA"/>
</dbReference>
<keyword evidence="1" id="KW-0472">Membrane</keyword>
<evidence type="ECO:0000313" key="2">
    <source>
        <dbReference type="EMBL" id="KXK65331.1"/>
    </source>
</evidence>
<gene>
    <name evidence="2" type="ORF">HMPREF3293_01921</name>
</gene>
<feature type="transmembrane region" description="Helical" evidence="1">
    <location>
        <begin position="126"/>
        <end position="148"/>
    </location>
</feature>
<proteinExistence type="predicted"/>
<comment type="caution">
    <text evidence="2">The sequence shown here is derived from an EMBL/GenBank/DDBJ whole genome shotgun (WGS) entry which is preliminary data.</text>
</comment>
<dbReference type="STRING" id="626937.HMPREF3293_01921"/>
<protein>
    <submittedName>
        <fullName evidence="2">Uncharacterized protein</fullName>
    </submittedName>
</protein>
<dbReference type="RefSeq" id="WP_066517991.1">
    <property type="nucleotide sequence ID" value="NZ_CABMOF010000001.1"/>
</dbReference>
<evidence type="ECO:0000313" key="3">
    <source>
        <dbReference type="Proteomes" id="UP000070366"/>
    </source>
</evidence>
<feature type="transmembrane region" description="Helical" evidence="1">
    <location>
        <begin position="45"/>
        <end position="65"/>
    </location>
</feature>